<feature type="compositionally biased region" description="Polar residues" evidence="1">
    <location>
        <begin position="102"/>
        <end position="113"/>
    </location>
</feature>
<dbReference type="VEuPathDB" id="FungiDB:MELLADRAFT_59923"/>
<dbReference type="AlphaFoldDB" id="F4R9A6"/>
<dbReference type="HOGENOM" id="CLU_760922_0_0_1"/>
<evidence type="ECO:0000256" key="1">
    <source>
        <dbReference type="SAM" id="MobiDB-lite"/>
    </source>
</evidence>
<evidence type="ECO:0000313" key="2">
    <source>
        <dbReference type="EMBL" id="EGG10952.1"/>
    </source>
</evidence>
<proteinExistence type="predicted"/>
<feature type="compositionally biased region" description="Basic and acidic residues" evidence="1">
    <location>
        <begin position="114"/>
        <end position="128"/>
    </location>
</feature>
<feature type="region of interest" description="Disordered" evidence="1">
    <location>
        <begin position="79"/>
        <end position="153"/>
    </location>
</feature>
<dbReference type="RefSeq" id="XP_007405554.1">
    <property type="nucleotide sequence ID" value="XM_007405492.1"/>
</dbReference>
<name>F4R9A6_MELLP</name>
<dbReference type="KEGG" id="mlr:MELLADRAFT_59923"/>
<evidence type="ECO:0000313" key="3">
    <source>
        <dbReference type="Proteomes" id="UP000001072"/>
    </source>
</evidence>
<dbReference type="InParanoid" id="F4R9A6"/>
<reference evidence="3" key="1">
    <citation type="journal article" date="2011" name="Proc. Natl. Acad. Sci. U.S.A.">
        <title>Obligate biotrophy features unraveled by the genomic analysis of rust fungi.</title>
        <authorList>
            <person name="Duplessis S."/>
            <person name="Cuomo C.A."/>
            <person name="Lin Y.-C."/>
            <person name="Aerts A."/>
            <person name="Tisserant E."/>
            <person name="Veneault-Fourrey C."/>
            <person name="Joly D.L."/>
            <person name="Hacquard S."/>
            <person name="Amselem J."/>
            <person name="Cantarel B.L."/>
            <person name="Chiu R."/>
            <person name="Coutinho P.M."/>
            <person name="Feau N."/>
            <person name="Field M."/>
            <person name="Frey P."/>
            <person name="Gelhaye E."/>
            <person name="Goldberg J."/>
            <person name="Grabherr M.G."/>
            <person name="Kodira C.D."/>
            <person name="Kohler A."/>
            <person name="Kuees U."/>
            <person name="Lindquist E.A."/>
            <person name="Lucas S.M."/>
            <person name="Mago R."/>
            <person name="Mauceli E."/>
            <person name="Morin E."/>
            <person name="Murat C."/>
            <person name="Pangilinan J.L."/>
            <person name="Park R."/>
            <person name="Pearson M."/>
            <person name="Quesneville H."/>
            <person name="Rouhier N."/>
            <person name="Sakthikumar S."/>
            <person name="Salamov A.A."/>
            <person name="Schmutz J."/>
            <person name="Selles B."/>
            <person name="Shapiro H."/>
            <person name="Tanguay P."/>
            <person name="Tuskan G.A."/>
            <person name="Henrissat B."/>
            <person name="Van de Peer Y."/>
            <person name="Rouze P."/>
            <person name="Ellis J.G."/>
            <person name="Dodds P.N."/>
            <person name="Schein J.E."/>
            <person name="Zhong S."/>
            <person name="Hamelin R.C."/>
            <person name="Grigoriev I.V."/>
            <person name="Szabo L.J."/>
            <person name="Martin F."/>
        </authorList>
    </citation>
    <scope>NUCLEOTIDE SEQUENCE [LARGE SCALE GENOMIC DNA]</scope>
    <source>
        <strain evidence="3">98AG31 / pathotype 3-4-7</strain>
    </source>
</reference>
<protein>
    <submittedName>
        <fullName evidence="2">Uncharacterized protein</fullName>
    </submittedName>
</protein>
<keyword evidence="3" id="KW-1185">Reference proteome</keyword>
<organism evidence="3">
    <name type="scientific">Melampsora larici-populina (strain 98AG31 / pathotype 3-4-7)</name>
    <name type="common">Poplar leaf rust fungus</name>
    <dbReference type="NCBI Taxonomy" id="747676"/>
    <lineage>
        <taxon>Eukaryota</taxon>
        <taxon>Fungi</taxon>
        <taxon>Dikarya</taxon>
        <taxon>Basidiomycota</taxon>
        <taxon>Pucciniomycotina</taxon>
        <taxon>Pucciniomycetes</taxon>
        <taxon>Pucciniales</taxon>
        <taxon>Melampsoraceae</taxon>
        <taxon>Melampsora</taxon>
    </lineage>
</organism>
<feature type="region of interest" description="Disordered" evidence="1">
    <location>
        <begin position="338"/>
        <end position="380"/>
    </location>
</feature>
<feature type="compositionally biased region" description="Basic and acidic residues" evidence="1">
    <location>
        <begin position="87"/>
        <end position="101"/>
    </location>
</feature>
<dbReference type="Proteomes" id="UP000001072">
    <property type="component" value="Unassembled WGS sequence"/>
</dbReference>
<gene>
    <name evidence="2" type="ORF">MELLADRAFT_59923</name>
</gene>
<dbReference type="EMBL" id="GL883093">
    <property type="protein sequence ID" value="EGG10952.1"/>
    <property type="molecule type" value="Genomic_DNA"/>
</dbReference>
<accession>F4R9A6</accession>
<dbReference type="GeneID" id="18929447"/>
<sequence>MSTETGYNYGGPYHRRGSLEVTEGLNLQSQGGTLNGFTAGQLHGRALFDHPEVMNSPSQGGSLIGNTITEAHNSWLMPPFPGSLDSPRGRSDGGDMARGDNYHQTPIQSSNQGRMEHAPARRDRDERLISPSHCRTGTRPDPQFGSRGTTDPRFLRDSQDKELPHTDMFESGIGDVPSRFSNPLPAQSMQTFEAMSTRCGLEDPYHAIAMYQAEVNGEDNRHMAQATANAKLVMEIVRVNGKIDTLTGQLATITEAVIALTQQPGSRPAPASTSAAVQPATPCELTARGKWVASPKLMKLINPLALKLLFSPLIEGYTAIETRREGYLPNSLFNTMKASAEQEARKHSRTDPPSGMNSGRSGRAAKFTPHDKTGQSDLDELNDGTLTGIVAVHVANQFQ</sequence>